<sequence>MHVKKGLQHVPEATLKKARKLALMVGTLAGAFGSLVGVGGGVLISPVIANACKALPQRVISGTSLAAVAATGSAAGYVYWNSGAVDLTSAALIAVAAVTTAPLGARATHAFDCAMLRRLMAYWLFAVAPLVPLKAYLVKAYGGTAPAPPPPSSTEPAAAAAAASAPAAVAVADDAVAAADVAAASAPAGSLWRPVQLWGGDGVLLLTGTVAGFASGLLGIGGGTIVTPLLTLATGLPQVSVLGTSLAAMVLPSLLGLAQHARLGNVDWRMAAGLAAGTAVGSTAGGRLGLVLPEGVLEWLFCAGMLYLGRKTLAGANATRAAAAAAAAAGAGGVGTAAAPGVVGAAVKVGAVIKR</sequence>
<dbReference type="InterPro" id="IPR002781">
    <property type="entry name" value="TM_pro_TauE-like"/>
</dbReference>
<keyword evidence="3 5" id="KW-1133">Transmembrane helix</keyword>
<dbReference type="GO" id="GO:0016020">
    <property type="term" value="C:membrane"/>
    <property type="evidence" value="ECO:0007669"/>
    <property type="project" value="UniProtKB-SubCell"/>
</dbReference>
<feature type="transmembrane region" description="Helical" evidence="5">
    <location>
        <begin position="119"/>
        <end position="137"/>
    </location>
</feature>
<feature type="transmembrane region" description="Helical" evidence="5">
    <location>
        <begin position="21"/>
        <end position="48"/>
    </location>
</feature>
<evidence type="ECO:0000256" key="4">
    <source>
        <dbReference type="ARBA" id="ARBA00023136"/>
    </source>
</evidence>
<keyword evidence="7" id="KW-1185">Reference proteome</keyword>
<comment type="subcellular location">
    <subcellularLocation>
        <location evidence="1">Membrane</location>
        <topology evidence="1">Multi-pass membrane protein</topology>
    </subcellularLocation>
</comment>
<reference evidence="6 7" key="1">
    <citation type="journal article" date="2017" name="Mol. Biol. Evol.">
        <title>The 4-celled Tetrabaena socialis nuclear genome reveals the essential components for genetic control of cell number at the origin of multicellularity in the volvocine lineage.</title>
        <authorList>
            <person name="Featherston J."/>
            <person name="Arakaki Y."/>
            <person name="Hanschen E.R."/>
            <person name="Ferris P.J."/>
            <person name="Michod R.E."/>
            <person name="Olson B.J.S.C."/>
            <person name="Nozaki H."/>
            <person name="Durand P.M."/>
        </authorList>
    </citation>
    <scope>NUCLEOTIDE SEQUENCE [LARGE SCALE GENOMIC DNA]</scope>
    <source>
        <strain evidence="6 7">NIES-571</strain>
    </source>
</reference>
<evidence type="ECO:0000313" key="6">
    <source>
        <dbReference type="EMBL" id="PNH05425.1"/>
    </source>
</evidence>
<feature type="transmembrane region" description="Helical" evidence="5">
    <location>
        <begin position="203"/>
        <end position="227"/>
    </location>
</feature>
<feature type="transmembrane region" description="Helical" evidence="5">
    <location>
        <begin position="239"/>
        <end position="258"/>
    </location>
</feature>
<dbReference type="EMBL" id="PGGS01000307">
    <property type="protein sequence ID" value="PNH05425.1"/>
    <property type="molecule type" value="Genomic_DNA"/>
</dbReference>
<organism evidence="6 7">
    <name type="scientific">Tetrabaena socialis</name>
    <dbReference type="NCBI Taxonomy" id="47790"/>
    <lineage>
        <taxon>Eukaryota</taxon>
        <taxon>Viridiplantae</taxon>
        <taxon>Chlorophyta</taxon>
        <taxon>core chlorophytes</taxon>
        <taxon>Chlorophyceae</taxon>
        <taxon>CS clade</taxon>
        <taxon>Chlamydomonadales</taxon>
        <taxon>Tetrabaenaceae</taxon>
        <taxon>Tetrabaena</taxon>
    </lineage>
</organism>
<comment type="caution">
    <text evidence="6">The sequence shown here is derived from an EMBL/GenBank/DDBJ whole genome shotgun (WGS) entry which is preliminary data.</text>
</comment>
<feature type="transmembrane region" description="Helical" evidence="5">
    <location>
        <begin position="60"/>
        <end position="80"/>
    </location>
</feature>
<dbReference type="InterPro" id="IPR051598">
    <property type="entry name" value="TSUP/Inactive_protease-like"/>
</dbReference>
<evidence type="ECO:0000256" key="3">
    <source>
        <dbReference type="ARBA" id="ARBA00022989"/>
    </source>
</evidence>
<gene>
    <name evidence="6" type="ORF">TSOC_008329</name>
</gene>
<evidence type="ECO:0000256" key="2">
    <source>
        <dbReference type="ARBA" id="ARBA00022692"/>
    </source>
</evidence>
<dbReference type="PANTHER" id="PTHR43701:SF2">
    <property type="entry name" value="MEMBRANE TRANSPORTER PROTEIN YJNA-RELATED"/>
    <property type="match status" value="1"/>
</dbReference>
<feature type="transmembrane region" description="Helical" evidence="5">
    <location>
        <begin position="87"/>
        <end position="107"/>
    </location>
</feature>
<evidence type="ECO:0000256" key="5">
    <source>
        <dbReference type="SAM" id="Phobius"/>
    </source>
</evidence>
<dbReference type="Proteomes" id="UP000236333">
    <property type="component" value="Unassembled WGS sequence"/>
</dbReference>
<name>A0A2J7ZYS8_9CHLO</name>
<evidence type="ECO:0000256" key="1">
    <source>
        <dbReference type="ARBA" id="ARBA00004141"/>
    </source>
</evidence>
<dbReference type="OrthoDB" id="10265963at2759"/>
<dbReference type="AlphaFoldDB" id="A0A2J7ZYS8"/>
<keyword evidence="4 5" id="KW-0472">Membrane</keyword>
<protein>
    <submittedName>
        <fullName evidence="6">Uncharacterized protein</fullName>
    </submittedName>
</protein>
<accession>A0A2J7ZYS8</accession>
<keyword evidence="2 5" id="KW-0812">Transmembrane</keyword>
<dbReference type="Pfam" id="PF01925">
    <property type="entry name" value="TauE"/>
    <property type="match status" value="2"/>
</dbReference>
<dbReference type="PANTHER" id="PTHR43701">
    <property type="entry name" value="MEMBRANE TRANSPORTER PROTEIN MJ0441-RELATED"/>
    <property type="match status" value="1"/>
</dbReference>
<evidence type="ECO:0000313" key="7">
    <source>
        <dbReference type="Proteomes" id="UP000236333"/>
    </source>
</evidence>
<proteinExistence type="predicted"/>